<keyword evidence="10 12" id="KW-0560">Oxidoreductase</keyword>
<reference evidence="14 15" key="1">
    <citation type="submission" date="2021-12" db="EMBL/GenBank/DDBJ databases">
        <title>Sinirhodobacter sp. WL0062 is a bacterium isolated from seawater.</title>
        <authorList>
            <person name="Wang L."/>
            <person name="He W."/>
            <person name="Zhang D.-F."/>
        </authorList>
    </citation>
    <scope>NUCLEOTIDE SEQUENCE [LARGE SCALE GENOMIC DNA]</scope>
    <source>
        <strain evidence="14 15">WL0062</strain>
    </source>
</reference>
<evidence type="ECO:0000256" key="9">
    <source>
        <dbReference type="ARBA" id="ARBA00022857"/>
    </source>
</evidence>
<dbReference type="Pfam" id="PF00383">
    <property type="entry name" value="dCMP_cyt_deam_1"/>
    <property type="match status" value="1"/>
</dbReference>
<proteinExistence type="inferred from homology"/>
<dbReference type="EC" id="1.1.1.193" evidence="12"/>
<comment type="function">
    <text evidence="1 12">Converts 2,5-diamino-6-(ribosylamino)-4(3h)-pyrimidinone 5'-phosphate into 5-amino-6-(ribosylamino)-2,4(1h,3h)-pyrimidinedione 5'-phosphate.</text>
</comment>
<accession>A0ABS8YYK0</accession>
<evidence type="ECO:0000256" key="4">
    <source>
        <dbReference type="ARBA" id="ARBA00005259"/>
    </source>
</evidence>
<evidence type="ECO:0000256" key="12">
    <source>
        <dbReference type="PIRNR" id="PIRNR006769"/>
    </source>
</evidence>
<keyword evidence="8 12" id="KW-0862">Zinc</keyword>
<comment type="pathway">
    <text evidence="2 12">Cofactor biosynthesis; riboflavin biosynthesis; 5-amino-6-(D-ribitylamino)uracil from GTP: step 2/4.</text>
</comment>
<feature type="domain" description="CMP/dCMP-type deaminase" evidence="13">
    <location>
        <begin position="1"/>
        <end position="117"/>
    </location>
</feature>
<dbReference type="InterPro" id="IPR002125">
    <property type="entry name" value="CMP_dCMP_dom"/>
</dbReference>
<evidence type="ECO:0000256" key="8">
    <source>
        <dbReference type="ARBA" id="ARBA00022833"/>
    </source>
</evidence>
<dbReference type="InterPro" id="IPR016193">
    <property type="entry name" value="Cytidine_deaminase-like"/>
</dbReference>
<dbReference type="InterPro" id="IPR004794">
    <property type="entry name" value="Eubact_RibD"/>
</dbReference>
<dbReference type="Gene3D" id="3.40.140.10">
    <property type="entry name" value="Cytidine Deaminase, domain 2"/>
    <property type="match status" value="1"/>
</dbReference>
<dbReference type="InterPro" id="IPR024072">
    <property type="entry name" value="DHFR-like_dom_sf"/>
</dbReference>
<gene>
    <name evidence="14" type="primary">ribD</name>
    <name evidence="14" type="ORF">LZA78_04610</name>
</gene>
<dbReference type="NCBIfam" id="TIGR00227">
    <property type="entry name" value="ribD_Cterm"/>
    <property type="match status" value="1"/>
</dbReference>
<dbReference type="PROSITE" id="PS51747">
    <property type="entry name" value="CYT_DCMP_DEAMINASES_2"/>
    <property type="match status" value="1"/>
</dbReference>
<dbReference type="InterPro" id="IPR011549">
    <property type="entry name" value="RibD_C"/>
</dbReference>
<protein>
    <recommendedName>
        <fullName evidence="12">Riboflavin biosynthesis protein RibD</fullName>
    </recommendedName>
    <domain>
        <recommendedName>
            <fullName evidence="12">Diaminohydroxyphosphoribosylaminopyrimidine deaminase</fullName>
            <shortName evidence="12">DRAP deaminase</shortName>
            <ecNumber evidence="12">3.5.4.26</ecNumber>
        </recommendedName>
        <alternativeName>
            <fullName evidence="12">Riboflavin-specific deaminase</fullName>
        </alternativeName>
    </domain>
    <domain>
        <recommendedName>
            <fullName evidence="12">5-amino-6-(5-phosphoribosylamino)uracil reductase</fullName>
            <ecNumber evidence="12">1.1.1.193</ecNumber>
        </recommendedName>
        <alternativeName>
            <fullName evidence="12">HTP reductase</fullName>
        </alternativeName>
    </domain>
</protein>
<evidence type="ECO:0000256" key="5">
    <source>
        <dbReference type="ARBA" id="ARBA00007417"/>
    </source>
</evidence>
<name>A0ABS8YYK0_9RHOB</name>
<keyword evidence="7 12" id="KW-0479">Metal-binding</keyword>
<dbReference type="InterPro" id="IPR002734">
    <property type="entry name" value="RibDG_C"/>
</dbReference>
<dbReference type="InterPro" id="IPR050765">
    <property type="entry name" value="Riboflavin_Biosynth_HTPR"/>
</dbReference>
<dbReference type="PIRSF" id="PIRSF006769">
    <property type="entry name" value="RibD"/>
    <property type="match status" value="1"/>
</dbReference>
<evidence type="ECO:0000256" key="6">
    <source>
        <dbReference type="ARBA" id="ARBA00022619"/>
    </source>
</evidence>
<evidence type="ECO:0000256" key="2">
    <source>
        <dbReference type="ARBA" id="ARBA00004882"/>
    </source>
</evidence>
<dbReference type="InterPro" id="IPR016192">
    <property type="entry name" value="APOBEC/CMP_deaminase_Zn-bd"/>
</dbReference>
<dbReference type="GO" id="GO:0008703">
    <property type="term" value="F:5-amino-6-(5-phosphoribosylamino)uracil reductase activity"/>
    <property type="evidence" value="ECO:0007669"/>
    <property type="project" value="UniProtKB-EC"/>
</dbReference>
<dbReference type="PANTHER" id="PTHR38011:SF7">
    <property type="entry name" value="2,5-DIAMINO-6-RIBOSYLAMINO-4(3H)-PYRIMIDINONE 5'-PHOSPHATE REDUCTASE"/>
    <property type="match status" value="1"/>
</dbReference>
<keyword evidence="12 14" id="KW-0378">Hydrolase</keyword>
<sequence length="354" mass="37268">MRLALSLAARGLGNVWPNPAVGCVIVNQGRIVGRGWTQPGGRPHAERRALDQAGAAARGATAYVTLEPCAHHGKTPPCAEGLVAAGVARVVSAMTDPDPRVAGRGHAMLRAAGVLVDEGVLEAEARALQAGFLSRIERGRPWVALKLASSFDGRIALANGESQWITGPEARARVHALRAKFDAVLVGGGTARADDPLLTVRGFRPLRQPVRVVASARLDLPRGRLAGSLDQAPLWLAHGAEAPQEARRFWQDLGAELIELPCDAGGLQAAPLLQALGARGLTRVFCEGGGQFAASLMRAGMVDELIGFTAGVGLGADARPALGALVLDRLTNAPRFDLVEVTRVGCDVMHRWRR</sequence>
<dbReference type="Gene3D" id="3.40.430.10">
    <property type="entry name" value="Dihydrofolate Reductase, subunit A"/>
    <property type="match status" value="1"/>
</dbReference>
<keyword evidence="11" id="KW-0511">Multifunctional enzyme</keyword>
<evidence type="ECO:0000256" key="11">
    <source>
        <dbReference type="ARBA" id="ARBA00023268"/>
    </source>
</evidence>
<evidence type="ECO:0000256" key="3">
    <source>
        <dbReference type="ARBA" id="ARBA00004910"/>
    </source>
</evidence>
<evidence type="ECO:0000313" key="14">
    <source>
        <dbReference type="EMBL" id="MCE5972755.1"/>
    </source>
</evidence>
<comment type="catalytic activity">
    <reaction evidence="12">
        <text>5-amino-6-(5-phospho-D-ribitylamino)uracil + NADP(+) = 5-amino-6-(5-phospho-D-ribosylamino)uracil + NADPH + H(+)</text>
        <dbReference type="Rhea" id="RHEA:17845"/>
        <dbReference type="ChEBI" id="CHEBI:15378"/>
        <dbReference type="ChEBI" id="CHEBI:57783"/>
        <dbReference type="ChEBI" id="CHEBI:58349"/>
        <dbReference type="ChEBI" id="CHEBI:58421"/>
        <dbReference type="ChEBI" id="CHEBI:58453"/>
        <dbReference type="EC" id="1.1.1.193"/>
    </reaction>
</comment>
<evidence type="ECO:0000256" key="7">
    <source>
        <dbReference type="ARBA" id="ARBA00022723"/>
    </source>
</evidence>
<evidence type="ECO:0000259" key="13">
    <source>
        <dbReference type="PROSITE" id="PS51747"/>
    </source>
</evidence>
<evidence type="ECO:0000313" key="15">
    <source>
        <dbReference type="Proteomes" id="UP001521181"/>
    </source>
</evidence>
<comment type="caution">
    <text evidence="14">The sequence shown here is derived from an EMBL/GenBank/DDBJ whole genome shotgun (WGS) entry which is preliminary data.</text>
</comment>
<dbReference type="SUPFAM" id="SSF53927">
    <property type="entry name" value="Cytidine deaminase-like"/>
    <property type="match status" value="1"/>
</dbReference>
<dbReference type="SUPFAM" id="SSF53597">
    <property type="entry name" value="Dihydrofolate reductase-like"/>
    <property type="match status" value="1"/>
</dbReference>
<evidence type="ECO:0000256" key="10">
    <source>
        <dbReference type="ARBA" id="ARBA00023002"/>
    </source>
</evidence>
<dbReference type="PROSITE" id="PS00903">
    <property type="entry name" value="CYT_DCMP_DEAMINASES_1"/>
    <property type="match status" value="1"/>
</dbReference>
<keyword evidence="15" id="KW-1185">Reference proteome</keyword>
<comment type="similarity">
    <text evidence="5 12">In the C-terminal section; belongs to the HTP reductase family.</text>
</comment>
<dbReference type="Pfam" id="PF01872">
    <property type="entry name" value="RibD_C"/>
    <property type="match status" value="1"/>
</dbReference>
<keyword evidence="9 12" id="KW-0521">NADP</keyword>
<dbReference type="EMBL" id="JAJUOS010000002">
    <property type="protein sequence ID" value="MCE5972755.1"/>
    <property type="molecule type" value="Genomic_DNA"/>
</dbReference>
<organism evidence="14 15">
    <name type="scientific">Rhodobacter flavimaris</name>
    <dbReference type="NCBI Taxonomy" id="2907145"/>
    <lineage>
        <taxon>Bacteria</taxon>
        <taxon>Pseudomonadati</taxon>
        <taxon>Pseudomonadota</taxon>
        <taxon>Alphaproteobacteria</taxon>
        <taxon>Rhodobacterales</taxon>
        <taxon>Rhodobacter group</taxon>
        <taxon>Rhodobacter</taxon>
    </lineage>
</organism>
<dbReference type="Proteomes" id="UP001521181">
    <property type="component" value="Unassembled WGS sequence"/>
</dbReference>
<dbReference type="CDD" id="cd01284">
    <property type="entry name" value="Riboflavin_deaminase-reductase"/>
    <property type="match status" value="1"/>
</dbReference>
<dbReference type="PANTHER" id="PTHR38011">
    <property type="entry name" value="DIHYDROFOLATE REDUCTASE FAMILY PROTEIN (AFU_ORTHOLOGUE AFUA_8G06820)"/>
    <property type="match status" value="1"/>
</dbReference>
<keyword evidence="6 12" id="KW-0686">Riboflavin biosynthesis</keyword>
<dbReference type="GO" id="GO:0008835">
    <property type="term" value="F:diaminohydroxyphosphoribosylaminopyrimidine deaminase activity"/>
    <property type="evidence" value="ECO:0007669"/>
    <property type="project" value="UniProtKB-EC"/>
</dbReference>
<comment type="similarity">
    <text evidence="4 12">In the N-terminal section; belongs to the cytidine and deoxycytidylate deaminase family.</text>
</comment>
<evidence type="ECO:0000256" key="1">
    <source>
        <dbReference type="ARBA" id="ARBA00002151"/>
    </source>
</evidence>
<comment type="catalytic activity">
    <reaction evidence="12">
        <text>2,5-diamino-6-hydroxy-4-(5-phosphoribosylamino)-pyrimidine + H2O + H(+) = 5-amino-6-(5-phospho-D-ribosylamino)uracil + NH4(+)</text>
        <dbReference type="Rhea" id="RHEA:21868"/>
        <dbReference type="ChEBI" id="CHEBI:15377"/>
        <dbReference type="ChEBI" id="CHEBI:15378"/>
        <dbReference type="ChEBI" id="CHEBI:28938"/>
        <dbReference type="ChEBI" id="CHEBI:58453"/>
        <dbReference type="ChEBI" id="CHEBI:58614"/>
        <dbReference type="EC" id="3.5.4.26"/>
    </reaction>
</comment>
<comment type="cofactor">
    <cofactor evidence="12">
        <name>Zn(2+)</name>
        <dbReference type="ChEBI" id="CHEBI:29105"/>
    </cofactor>
    <text evidence="12">Binds 1 zinc ion.</text>
</comment>
<dbReference type="NCBIfam" id="TIGR00326">
    <property type="entry name" value="eubact_ribD"/>
    <property type="match status" value="1"/>
</dbReference>
<dbReference type="EC" id="3.5.4.26" evidence="12"/>
<comment type="pathway">
    <text evidence="3 12">Cofactor biosynthesis; riboflavin biosynthesis; 5-amino-6-(D-ribitylamino)uracil from GTP: step 3/4.</text>
</comment>